<comment type="cofactor">
    <cofactor evidence="1">
        <name>FAD</name>
        <dbReference type="ChEBI" id="CHEBI:57692"/>
    </cofactor>
</comment>
<dbReference type="Proteomes" id="UP001303046">
    <property type="component" value="Unassembled WGS sequence"/>
</dbReference>
<comment type="similarity">
    <text evidence="2">Belongs to the DAMOX/DASOX family.</text>
</comment>
<keyword evidence="4" id="KW-0274">FAD</keyword>
<reference evidence="7 8" key="1">
    <citation type="submission" date="2023-08" db="EMBL/GenBank/DDBJ databases">
        <title>A Necator americanus chromosomal reference genome.</title>
        <authorList>
            <person name="Ilik V."/>
            <person name="Petrzelkova K.J."/>
            <person name="Pardy F."/>
            <person name="Fuh T."/>
            <person name="Niatou-Singa F.S."/>
            <person name="Gouil Q."/>
            <person name="Baker L."/>
            <person name="Ritchie M.E."/>
            <person name="Jex A.R."/>
            <person name="Gazzola D."/>
            <person name="Li H."/>
            <person name="Toshio Fujiwara R."/>
            <person name="Zhan B."/>
            <person name="Aroian R.V."/>
            <person name="Pafco B."/>
            <person name="Schwarz E.M."/>
        </authorList>
    </citation>
    <scope>NUCLEOTIDE SEQUENCE [LARGE SCALE GENOMIC DNA]</scope>
    <source>
        <strain evidence="7 8">Aroian</strain>
        <tissue evidence="7">Whole animal</tissue>
    </source>
</reference>
<proteinExistence type="inferred from homology"/>
<sequence>MNGNDLISQEISTMPIFHPHANLKRFAICILLKSHCRVKHDLSELSRCDDKQRKTYKMQVTIFHDRPFQSILSRGIAGLFRIDKPTPILRLYGNETFTHLAELWRTLGGFSGVQLLSGHILSEDEQLLLDQEKAYGDIVYNFRFLTEQEKRSQFASSHLGESSVIHYTAFTSEGAKYCPWMKKELVAKGVEFVERKIDSLDELADEGYEIVVNCAGLDGGRLAGVPDDTFPIRGILLKVDAPWQKHFLFRNFTTFTIPTIDAVYVGTVKEDYKDSMDLTKNETNNLWCRYLSLQPTFKDVKVIDHFVGLRPGRSIVRVEAEMKTSKKGNPYKVVHNYGHGGSGFTIGWGTALHASALALDLPTDHYEAALAETTALEDPGEGSAEALSPLKTRVIRA</sequence>
<protein>
    <recommendedName>
        <fullName evidence="6">FAD dependent oxidoreductase domain-containing protein</fullName>
    </recommendedName>
</protein>
<dbReference type="EMBL" id="JAVFWL010000001">
    <property type="protein sequence ID" value="KAK6731387.1"/>
    <property type="molecule type" value="Genomic_DNA"/>
</dbReference>
<dbReference type="SUPFAM" id="SSF54373">
    <property type="entry name" value="FAD-linked reductases, C-terminal domain"/>
    <property type="match status" value="1"/>
</dbReference>
<evidence type="ECO:0000256" key="5">
    <source>
        <dbReference type="ARBA" id="ARBA00023002"/>
    </source>
</evidence>
<dbReference type="PANTHER" id="PTHR11530:SF6">
    <property type="entry name" value="D-ASPARTATE OXIDASE 3"/>
    <property type="match status" value="1"/>
</dbReference>
<evidence type="ECO:0000259" key="6">
    <source>
        <dbReference type="Pfam" id="PF01266"/>
    </source>
</evidence>
<dbReference type="InterPro" id="IPR006076">
    <property type="entry name" value="FAD-dep_OxRdtase"/>
</dbReference>
<dbReference type="Pfam" id="PF01266">
    <property type="entry name" value="DAO"/>
    <property type="match status" value="1"/>
</dbReference>
<dbReference type="InterPro" id="IPR006181">
    <property type="entry name" value="D-amino_acid_oxidase_CS"/>
</dbReference>
<gene>
    <name evidence="7" type="primary">Necator_chrI.g3832</name>
    <name evidence="7" type="ORF">RB195_007703</name>
</gene>
<dbReference type="PANTHER" id="PTHR11530">
    <property type="entry name" value="D-AMINO ACID OXIDASE"/>
    <property type="match status" value="1"/>
</dbReference>
<dbReference type="PROSITE" id="PS00677">
    <property type="entry name" value="DAO"/>
    <property type="match status" value="1"/>
</dbReference>
<keyword evidence="3" id="KW-0285">Flavoprotein</keyword>
<dbReference type="Gene3D" id="3.40.50.720">
    <property type="entry name" value="NAD(P)-binding Rossmann-like Domain"/>
    <property type="match status" value="1"/>
</dbReference>
<dbReference type="Gene3D" id="3.30.9.10">
    <property type="entry name" value="D-Amino Acid Oxidase, subunit A, domain 2"/>
    <property type="match status" value="1"/>
</dbReference>
<comment type="caution">
    <text evidence="7">The sequence shown here is derived from an EMBL/GenBank/DDBJ whole genome shotgun (WGS) entry which is preliminary data.</text>
</comment>
<keyword evidence="8" id="KW-1185">Reference proteome</keyword>
<evidence type="ECO:0000256" key="1">
    <source>
        <dbReference type="ARBA" id="ARBA00001974"/>
    </source>
</evidence>
<evidence type="ECO:0000256" key="2">
    <source>
        <dbReference type="ARBA" id="ARBA00006730"/>
    </source>
</evidence>
<evidence type="ECO:0000256" key="4">
    <source>
        <dbReference type="ARBA" id="ARBA00022827"/>
    </source>
</evidence>
<dbReference type="InterPro" id="IPR023209">
    <property type="entry name" value="DAO"/>
</dbReference>
<accession>A0ABR1BYH2</accession>
<dbReference type="SUPFAM" id="SSF51971">
    <property type="entry name" value="Nucleotide-binding domain"/>
    <property type="match status" value="1"/>
</dbReference>
<evidence type="ECO:0000313" key="8">
    <source>
        <dbReference type="Proteomes" id="UP001303046"/>
    </source>
</evidence>
<keyword evidence="5" id="KW-0560">Oxidoreductase</keyword>
<name>A0ABR1BYH2_NECAM</name>
<evidence type="ECO:0000313" key="7">
    <source>
        <dbReference type="EMBL" id="KAK6731387.1"/>
    </source>
</evidence>
<evidence type="ECO:0000256" key="3">
    <source>
        <dbReference type="ARBA" id="ARBA00022630"/>
    </source>
</evidence>
<organism evidence="7 8">
    <name type="scientific">Necator americanus</name>
    <name type="common">Human hookworm</name>
    <dbReference type="NCBI Taxonomy" id="51031"/>
    <lineage>
        <taxon>Eukaryota</taxon>
        <taxon>Metazoa</taxon>
        <taxon>Ecdysozoa</taxon>
        <taxon>Nematoda</taxon>
        <taxon>Chromadorea</taxon>
        <taxon>Rhabditida</taxon>
        <taxon>Rhabditina</taxon>
        <taxon>Rhabditomorpha</taxon>
        <taxon>Strongyloidea</taxon>
        <taxon>Ancylostomatidae</taxon>
        <taxon>Bunostominae</taxon>
        <taxon>Necator</taxon>
    </lineage>
</organism>
<feature type="domain" description="FAD dependent oxidoreductase" evidence="6">
    <location>
        <begin position="88"/>
        <end position="355"/>
    </location>
</feature>